<protein>
    <recommendedName>
        <fullName evidence="4">Lipoprotein</fullName>
    </recommendedName>
</protein>
<feature type="chain" id="PRO_5015527333" description="Lipoprotein" evidence="1">
    <location>
        <begin position="22"/>
        <end position="215"/>
    </location>
</feature>
<dbReference type="PROSITE" id="PS51257">
    <property type="entry name" value="PROKAR_LIPOPROTEIN"/>
    <property type="match status" value="1"/>
</dbReference>
<keyword evidence="1" id="KW-0732">Signal</keyword>
<keyword evidence="3" id="KW-1185">Reference proteome</keyword>
<evidence type="ECO:0000256" key="1">
    <source>
        <dbReference type="SAM" id="SignalP"/>
    </source>
</evidence>
<gene>
    <name evidence="2" type="ORF">DDZ18_10195</name>
</gene>
<proteinExistence type="predicted"/>
<dbReference type="AlphaFoldDB" id="A0A2U2BST0"/>
<name>A0A2U2BST0_9PROT</name>
<feature type="signal peptide" evidence="1">
    <location>
        <begin position="1"/>
        <end position="21"/>
    </location>
</feature>
<reference evidence="3" key="1">
    <citation type="submission" date="2018-05" db="EMBL/GenBank/DDBJ databases">
        <authorList>
            <person name="Liu B.-T."/>
        </authorList>
    </citation>
    <scope>NUCLEOTIDE SEQUENCE [LARGE SCALE GENOMIC DNA]</scope>
    <source>
        <strain evidence="3">WD6-1</strain>
    </source>
</reference>
<accession>A0A2U2BST0</accession>
<evidence type="ECO:0000313" key="2">
    <source>
        <dbReference type="EMBL" id="PWE17062.1"/>
    </source>
</evidence>
<dbReference type="EMBL" id="QEXV01000004">
    <property type="protein sequence ID" value="PWE17062.1"/>
    <property type="molecule type" value="Genomic_DNA"/>
</dbReference>
<evidence type="ECO:0008006" key="4">
    <source>
        <dbReference type="Google" id="ProtNLM"/>
    </source>
</evidence>
<dbReference type="Proteomes" id="UP000245168">
    <property type="component" value="Unassembled WGS sequence"/>
</dbReference>
<evidence type="ECO:0000313" key="3">
    <source>
        <dbReference type="Proteomes" id="UP000245168"/>
    </source>
</evidence>
<comment type="caution">
    <text evidence="2">The sequence shown here is derived from an EMBL/GenBank/DDBJ whole genome shotgun (WGS) entry which is preliminary data.</text>
</comment>
<sequence>MTTIVRSVAPSLRACCIIACAAALTACASAPLDLAFQRERAAAPVETELRDAAREMTDQVEAAGWSLSEDGGVSMGGFLDRLVRGGRQGAPDQSPVERYLAEAGDAPGPRLEADIAAASAMSSEVARNALAVASTGASLDSDALARDIAAAESALGAARRARAFFVEVRASAPEGADAPGLESALVDLDASIAALATAADALAERRWAGEDALVG</sequence>
<organism evidence="2 3">
    <name type="scientific">Marinicauda salina</name>
    <dbReference type="NCBI Taxonomy" id="2135793"/>
    <lineage>
        <taxon>Bacteria</taxon>
        <taxon>Pseudomonadati</taxon>
        <taxon>Pseudomonadota</taxon>
        <taxon>Alphaproteobacteria</taxon>
        <taxon>Maricaulales</taxon>
        <taxon>Maricaulaceae</taxon>
        <taxon>Marinicauda</taxon>
    </lineage>
</organism>